<feature type="domain" description="Glycosyltransferase subfamily 4-like N-terminal" evidence="3">
    <location>
        <begin position="40"/>
        <end position="204"/>
    </location>
</feature>
<dbReference type="EMBL" id="JAAIKB010000018">
    <property type="protein sequence ID" value="NGM23737.1"/>
    <property type="molecule type" value="Genomic_DNA"/>
</dbReference>
<proteinExistence type="predicted"/>
<dbReference type="Gene3D" id="3.40.50.2000">
    <property type="entry name" value="Glycogen Phosphorylase B"/>
    <property type="match status" value="2"/>
</dbReference>
<name>A0A6M1LU70_9PROT</name>
<dbReference type="SUPFAM" id="SSF53756">
    <property type="entry name" value="UDP-Glycosyltransferase/glycogen phosphorylase"/>
    <property type="match status" value="1"/>
</dbReference>
<evidence type="ECO:0000313" key="5">
    <source>
        <dbReference type="Proteomes" id="UP000475385"/>
    </source>
</evidence>
<dbReference type="Pfam" id="PF13439">
    <property type="entry name" value="Glyco_transf_4"/>
    <property type="match status" value="1"/>
</dbReference>
<dbReference type="Proteomes" id="UP000475385">
    <property type="component" value="Unassembled WGS sequence"/>
</dbReference>
<organism evidence="4 5">
    <name type="scientific">Falsiroseomonas algicola</name>
    <dbReference type="NCBI Taxonomy" id="2716930"/>
    <lineage>
        <taxon>Bacteria</taxon>
        <taxon>Pseudomonadati</taxon>
        <taxon>Pseudomonadota</taxon>
        <taxon>Alphaproteobacteria</taxon>
        <taxon>Acetobacterales</taxon>
        <taxon>Roseomonadaceae</taxon>
        <taxon>Falsiroseomonas</taxon>
    </lineage>
</organism>
<protein>
    <submittedName>
        <fullName evidence="4">Glycosyltransferase family 4 protein</fullName>
    </submittedName>
</protein>
<gene>
    <name evidence="4" type="ORF">G3576_27255</name>
</gene>
<dbReference type="InterPro" id="IPR028098">
    <property type="entry name" value="Glyco_trans_4-like_N"/>
</dbReference>
<dbReference type="Pfam" id="PF13692">
    <property type="entry name" value="Glyco_trans_1_4"/>
    <property type="match status" value="1"/>
</dbReference>
<dbReference type="AlphaFoldDB" id="A0A6M1LU70"/>
<evidence type="ECO:0000259" key="3">
    <source>
        <dbReference type="Pfam" id="PF13439"/>
    </source>
</evidence>
<reference evidence="4 5" key="1">
    <citation type="submission" date="2020-02" db="EMBL/GenBank/DDBJ databases">
        <authorList>
            <person name="Kim H.M."/>
            <person name="Jeon C.O."/>
        </authorList>
    </citation>
    <scope>NUCLEOTIDE SEQUENCE [LARGE SCALE GENOMIC DNA]</scope>
    <source>
        <strain evidence="4 5">PeD5</strain>
    </source>
</reference>
<sequence length="416" mass="42796">MRIDLPRLLGGFHRGARDAMALTPPRHVRRLLVPLPSTRFGGTERHTAELAARLGQHGVAVTLAAEPALLPLLAAAMPPGQPAPRLLPARLGWDDAVPPAVAIARQRAGTEALLVAESPDLVLLPLPWPDAGLGVMRAVAGRGLPRLVALHLAAEGPPPPAIATELPALDAEGAAWAAVSAPVARRAAAAFGLAPSRITVIDNPAPRAGTEGRDAARAALRTRLGLRDDQPLLIFVGRLEEAKGADLLPALTDRLNLPIAVLGDGLLLGHLEAEARGDPRGLLRLMGQVADPGPWYRAADALILPSRLEGAPLVFLEAAAHHCPVVASPAALEGLGPDAPRLARLAAAGDAAALADAARALLADPAGTAAMVARAAAEAARRSWPRALGAWLGQLRLAAALASPHHAPLAFPETAA</sequence>
<keyword evidence="5" id="KW-1185">Reference proteome</keyword>
<dbReference type="PANTHER" id="PTHR12526:SF510">
    <property type="entry name" value="D-INOSITOL 3-PHOSPHATE GLYCOSYLTRANSFERASE"/>
    <property type="match status" value="1"/>
</dbReference>
<comment type="caution">
    <text evidence="4">The sequence shown here is derived from an EMBL/GenBank/DDBJ whole genome shotgun (WGS) entry which is preliminary data.</text>
</comment>
<evidence type="ECO:0000313" key="4">
    <source>
        <dbReference type="EMBL" id="NGM23737.1"/>
    </source>
</evidence>
<evidence type="ECO:0000256" key="1">
    <source>
        <dbReference type="ARBA" id="ARBA00022676"/>
    </source>
</evidence>
<dbReference type="GO" id="GO:0016757">
    <property type="term" value="F:glycosyltransferase activity"/>
    <property type="evidence" value="ECO:0007669"/>
    <property type="project" value="UniProtKB-KW"/>
</dbReference>
<reference evidence="4 5" key="2">
    <citation type="submission" date="2020-03" db="EMBL/GenBank/DDBJ databases">
        <title>Roseomonas stagni sp. nov., isolated from pond water in Japan.</title>
        <authorList>
            <person name="Furuhata K."/>
            <person name="Miyamoto H."/>
            <person name="Goto K."/>
        </authorList>
    </citation>
    <scope>NUCLEOTIDE SEQUENCE [LARGE SCALE GENOMIC DNA]</scope>
    <source>
        <strain evidence="4 5">PeD5</strain>
    </source>
</reference>
<dbReference type="CDD" id="cd03801">
    <property type="entry name" value="GT4_PimA-like"/>
    <property type="match status" value="1"/>
</dbReference>
<dbReference type="PANTHER" id="PTHR12526">
    <property type="entry name" value="GLYCOSYLTRANSFERASE"/>
    <property type="match status" value="1"/>
</dbReference>
<evidence type="ECO:0000256" key="2">
    <source>
        <dbReference type="ARBA" id="ARBA00022679"/>
    </source>
</evidence>
<keyword evidence="1" id="KW-0328">Glycosyltransferase</keyword>
<keyword evidence="2" id="KW-0808">Transferase</keyword>
<accession>A0A6M1LU70</accession>
<dbReference type="RefSeq" id="WP_164697651.1">
    <property type="nucleotide sequence ID" value="NZ_JAAIKB010000018.1"/>
</dbReference>